<keyword evidence="2" id="KW-1185">Reference proteome</keyword>
<dbReference type="Proteomes" id="UP000571084">
    <property type="component" value="Unassembled WGS sequence"/>
</dbReference>
<dbReference type="RefSeq" id="WP_168054339.1">
    <property type="nucleotide sequence ID" value="NZ_JAAOZT010000004.1"/>
</dbReference>
<gene>
    <name evidence="1" type="ORF">HNR39_003923</name>
</gene>
<evidence type="ECO:0000313" key="2">
    <source>
        <dbReference type="Proteomes" id="UP000571084"/>
    </source>
</evidence>
<dbReference type="AlphaFoldDB" id="A0A840S081"/>
<organism evidence="1 2">
    <name type="scientific">Glaciimonas immobilis</name>
    <dbReference type="NCBI Taxonomy" id="728004"/>
    <lineage>
        <taxon>Bacteria</taxon>
        <taxon>Pseudomonadati</taxon>
        <taxon>Pseudomonadota</taxon>
        <taxon>Betaproteobacteria</taxon>
        <taxon>Burkholderiales</taxon>
        <taxon>Oxalobacteraceae</taxon>
        <taxon>Glaciimonas</taxon>
    </lineage>
</organism>
<sequence>MSLMFLPKAIDTKFLPVSVEPISYNATTFLPKDVHLALSLVLASQEFHKAKRTSRLLRFLVEKSLTGEVRETSEYAIGIGVFDRDPATYSTDHDPIVRVQIGRLREKLKAYYAVKGAHTDISFDIPLGSYMPLIHKTVVPDIVGPPESLLTVVPLLSVSSDTQGAVFTSGLTEELTFQLFKMFGTKIVPPLFYGVSDLASPKKRHLLEGSIRVEGVFVRAALRLIDVEKSSIAWAEQFDHKGPLLISAQQELASKMCMALKLHFLSITATC</sequence>
<protein>
    <submittedName>
        <fullName evidence="1">TolB-like protein</fullName>
    </submittedName>
</protein>
<name>A0A840S081_9BURK</name>
<reference evidence="1 2" key="1">
    <citation type="submission" date="2020-08" db="EMBL/GenBank/DDBJ databases">
        <title>Genomic Encyclopedia of Type Strains, Phase IV (KMG-IV): sequencing the most valuable type-strain genomes for metagenomic binning, comparative biology and taxonomic classification.</title>
        <authorList>
            <person name="Goeker M."/>
        </authorList>
    </citation>
    <scope>NUCLEOTIDE SEQUENCE [LARGE SCALE GENOMIC DNA]</scope>
    <source>
        <strain evidence="1 2">DSM 23240</strain>
    </source>
</reference>
<dbReference type="EMBL" id="JACHHQ010000010">
    <property type="protein sequence ID" value="MBB5202060.1"/>
    <property type="molecule type" value="Genomic_DNA"/>
</dbReference>
<comment type="caution">
    <text evidence="1">The sequence shown here is derived from an EMBL/GenBank/DDBJ whole genome shotgun (WGS) entry which is preliminary data.</text>
</comment>
<evidence type="ECO:0000313" key="1">
    <source>
        <dbReference type="EMBL" id="MBB5202060.1"/>
    </source>
</evidence>
<accession>A0A840S081</accession>
<proteinExistence type="predicted"/>